<gene>
    <name evidence="1" type="ORF">CTRU02_204752</name>
</gene>
<organism evidence="1 2">
    <name type="scientific">Colletotrichum truncatum</name>
    <name type="common">Anthracnose fungus</name>
    <name type="synonym">Colletotrichum capsici</name>
    <dbReference type="NCBI Taxonomy" id="5467"/>
    <lineage>
        <taxon>Eukaryota</taxon>
        <taxon>Fungi</taxon>
        <taxon>Dikarya</taxon>
        <taxon>Ascomycota</taxon>
        <taxon>Pezizomycotina</taxon>
        <taxon>Sordariomycetes</taxon>
        <taxon>Hypocreomycetidae</taxon>
        <taxon>Glomerellales</taxon>
        <taxon>Glomerellaceae</taxon>
        <taxon>Colletotrichum</taxon>
        <taxon>Colletotrichum truncatum species complex</taxon>
    </lineage>
</organism>
<accession>A0ACC3ZD28</accession>
<reference evidence="1 2" key="1">
    <citation type="journal article" date="2020" name="Phytopathology">
        <title>Genome Sequence Resources of Colletotrichum truncatum, C. plurivorum, C. musicola, and C. sojae: Four Species Pathogenic to Soybean (Glycine max).</title>
        <authorList>
            <person name="Rogerio F."/>
            <person name="Boufleur T.R."/>
            <person name="Ciampi-Guillardi M."/>
            <person name="Sukno S.A."/>
            <person name="Thon M.R."/>
            <person name="Massola Junior N.S."/>
            <person name="Baroncelli R."/>
        </authorList>
    </citation>
    <scope>NUCLEOTIDE SEQUENCE [LARGE SCALE GENOMIC DNA]</scope>
    <source>
        <strain evidence="1 2">CMES1059</strain>
    </source>
</reference>
<sequence length="748" mass="84897">MSYTYGMLPQGHIRLLVLQPGNTSDALSCSFYSTPLESAPVYEAVSYACDTLELSDTLNVLSCPGANLEPEPQILPITQCLSSLLRSLRHTTEPRTIWLDAVSINPRNIAEKNSHVLRMRHMYSQARRVILWLGLASDDGSTDRAFTFLKRMAMHKKWADRGHYMGSRRLGSDTSSECGIGMCQGESDNESEEEDSGDADEGYGSDSTADVASEDSDTNGDETADSPQFSSHENIATYLDEVEMDDTPHNAFYQFWRRVQASLDRMKDFAYRRYHHYFVLGWWNPLFRWRISKAWDSCIDAWALNATRVGHIAFGRPILYENDMGDFFVSRYADDWAAVDRLLLRPWWSRVWVVPEVWSASDATILQCGPHKMKWKTFQKALPYEETWDDIQSVMTDNEGFRLDIWPQLKKRYKLALHLSKKRLLSGNLSDLLWNTWDREAVDPRDKVFAISSLVGKNEGLTPPDYHKTTRQVFCETARDIILTEGNLDILLAAGGPKDPCNGGTLPSWVPDWRSKALDRRPHHLVDRSRLRSLLFTHSVISIIVNGHGYTACGQESKVARFGPDLSTLQVHAVVMDEVGLFGTSQEHEIVELGPVVEDACTVAKATFEQVIPSWCNGYVVDDLPALVRTVMMGGSRGEKTEEEVISNTMPLRRFFTTKAEKRLCIGPALSNKGDKICIIAGCNFPLVLRQIRDEKGQDSAFQLIGEAYVHGIMNGEAIAALKRRTWWEKLAWWRRPKDVNWETITIY</sequence>
<dbReference type="EMBL" id="VUJX02000002">
    <property type="protein sequence ID" value="KAL0941989.1"/>
    <property type="molecule type" value="Genomic_DNA"/>
</dbReference>
<keyword evidence="2" id="KW-1185">Reference proteome</keyword>
<name>A0ACC3ZD28_COLTU</name>
<proteinExistence type="predicted"/>
<evidence type="ECO:0000313" key="2">
    <source>
        <dbReference type="Proteomes" id="UP000805649"/>
    </source>
</evidence>
<protein>
    <submittedName>
        <fullName evidence="1">Heterokaryon incompatibility protein</fullName>
    </submittedName>
</protein>
<comment type="caution">
    <text evidence="1">The sequence shown here is derived from an EMBL/GenBank/DDBJ whole genome shotgun (WGS) entry which is preliminary data.</text>
</comment>
<evidence type="ECO:0000313" key="1">
    <source>
        <dbReference type="EMBL" id="KAL0941989.1"/>
    </source>
</evidence>
<dbReference type="Proteomes" id="UP000805649">
    <property type="component" value="Unassembled WGS sequence"/>
</dbReference>